<organism evidence="1">
    <name type="scientific">Catovirus CTV1</name>
    <dbReference type="NCBI Taxonomy" id="1977631"/>
    <lineage>
        <taxon>Viruses</taxon>
        <taxon>Varidnaviria</taxon>
        <taxon>Bamfordvirae</taxon>
        <taxon>Nucleocytoviricota</taxon>
        <taxon>Megaviricetes</taxon>
        <taxon>Imitervirales</taxon>
        <taxon>Mimiviridae</taxon>
        <taxon>Klosneuvirinae</taxon>
        <taxon>Catovirus</taxon>
    </lineage>
</organism>
<proteinExistence type="predicted"/>
<protein>
    <submittedName>
        <fullName evidence="1">Uncharacterized protein</fullName>
    </submittedName>
</protein>
<dbReference type="EMBL" id="KY684083">
    <property type="protein sequence ID" value="ARF08167.1"/>
    <property type="molecule type" value="Genomic_DNA"/>
</dbReference>
<evidence type="ECO:0000313" key="1">
    <source>
        <dbReference type="EMBL" id="ARF08167.1"/>
    </source>
</evidence>
<accession>A0A1V0S8X9</accession>
<gene>
    <name evidence="1" type="ORF">Catovirus_1_217</name>
</gene>
<name>A0A1V0S8X9_9VIRU</name>
<sequence>MDKINLRLFLDNMSYDTIYHMTTFISAPYDIYKILYYNKHQLYLSNNTRAVNKTTDSLQLLLWSLFYEKMIYQFKKRIDDFELFKDMLSDDAVITGSKILECFYDDEYENTEFSIEFFFKEYPFLMDIKCEYKFEPYAIKNKIKKVLTDYAVNGTTLENKSDTDIFIMSKNKCFKKPDIFFFVQCLREKDVYMCCYLHIPKNKFTIIVFTDKKKISVNFENAINEYTEFRKMENIENCYIYQRTNNKLFKCKYECDPKKSLLSLKADINTECVLPQDIIDYHKYASNFHEYYFKNFYNLDKGISIIEDILSKKCKRVTKCNINLPVEQYKRQVKNRNHRDNKFKTNSFGNICEIDKFSADGGRGYTDIISFQNEIGNKENSIVSVKYENDNKKMFNIVYVNSNMFKSLKENVDRFDIDICKQIFNGNKFHLRSISGLINKKFTCSPTNIQNIKGYVTSMKRINKYIARGFGLIDFDKTIEHFKEYYNIPKNLSEIQINVCKEHYEKTFSERSIRGKDPLGWSSYWKN</sequence>
<reference evidence="1" key="1">
    <citation type="journal article" date="2017" name="Science">
        <title>Giant viruses with an expanded complement of translation system components.</title>
        <authorList>
            <person name="Schulz F."/>
            <person name="Yutin N."/>
            <person name="Ivanova N.N."/>
            <person name="Ortega D.R."/>
            <person name="Lee T.K."/>
            <person name="Vierheilig J."/>
            <person name="Daims H."/>
            <person name="Horn M."/>
            <person name="Wagner M."/>
            <person name="Jensen G.J."/>
            <person name="Kyrpides N.C."/>
            <person name="Koonin E.V."/>
            <person name="Woyke T."/>
        </authorList>
    </citation>
    <scope>NUCLEOTIDE SEQUENCE</scope>
    <source>
        <strain evidence="1">CTV1</strain>
    </source>
</reference>